<dbReference type="GO" id="GO:0003677">
    <property type="term" value="F:DNA binding"/>
    <property type="evidence" value="ECO:0007669"/>
    <property type="project" value="UniProtKB-KW"/>
</dbReference>
<dbReference type="PROSITE" id="PS51736">
    <property type="entry name" value="RECOMBINASES_3"/>
    <property type="match status" value="1"/>
</dbReference>
<dbReference type="InterPro" id="IPR011109">
    <property type="entry name" value="DNA_bind_recombinase_dom"/>
</dbReference>
<dbReference type="RefSeq" id="WP_084854575.1">
    <property type="nucleotide sequence ID" value="NZ_NBWC01000004.1"/>
</dbReference>
<dbReference type="EMBL" id="NBWC01000004">
    <property type="protein sequence ID" value="ORL67078.1"/>
    <property type="molecule type" value="Genomic_DNA"/>
</dbReference>
<dbReference type="SMART" id="SM00857">
    <property type="entry name" value="Resolvase"/>
    <property type="match status" value="1"/>
</dbReference>
<feature type="coiled-coil region" evidence="3">
    <location>
        <begin position="447"/>
        <end position="474"/>
    </location>
</feature>
<evidence type="ECO:0000259" key="4">
    <source>
        <dbReference type="PROSITE" id="PS51736"/>
    </source>
</evidence>
<dbReference type="GO" id="GO:0000150">
    <property type="term" value="F:DNA strand exchange activity"/>
    <property type="evidence" value="ECO:0007669"/>
    <property type="project" value="InterPro"/>
</dbReference>
<comment type="caution">
    <text evidence="6">The sequence shown here is derived from an EMBL/GenBank/DDBJ whole genome shotgun (WGS) entry which is preliminary data.</text>
</comment>
<dbReference type="InterPro" id="IPR036162">
    <property type="entry name" value="Resolvase-like_N_sf"/>
</dbReference>
<keyword evidence="3" id="KW-0175">Coiled coil</keyword>
<dbReference type="InterPro" id="IPR050639">
    <property type="entry name" value="SSR_resolvase"/>
</dbReference>
<dbReference type="CDD" id="cd00338">
    <property type="entry name" value="Ser_Recombinase"/>
    <property type="match status" value="1"/>
</dbReference>
<dbReference type="PANTHER" id="PTHR30461:SF2">
    <property type="entry name" value="SERINE RECOMBINASE PINE-RELATED"/>
    <property type="match status" value="1"/>
</dbReference>
<reference evidence="6 7" key="1">
    <citation type="submission" date="2017-04" db="EMBL/GenBank/DDBJ databases">
        <title>Presence of VIM-2 positive Pseudomonas species in chickens and their surrounding environment.</title>
        <authorList>
            <person name="Zhang R."/>
        </authorList>
    </citation>
    <scope>NUCLEOTIDE SEQUENCE [LARGE SCALE GENOMIC DNA]</scope>
    <source>
        <strain evidence="6 7">DZ-C18</strain>
    </source>
</reference>
<organism evidence="6 7">
    <name type="scientific">Pseudomonas putida</name>
    <name type="common">Arthrobacter siderocapsulatus</name>
    <dbReference type="NCBI Taxonomy" id="303"/>
    <lineage>
        <taxon>Bacteria</taxon>
        <taxon>Pseudomonadati</taxon>
        <taxon>Pseudomonadota</taxon>
        <taxon>Gammaproteobacteria</taxon>
        <taxon>Pseudomonadales</taxon>
        <taxon>Pseudomonadaceae</taxon>
        <taxon>Pseudomonas</taxon>
    </lineage>
</organism>
<dbReference type="InterPro" id="IPR006119">
    <property type="entry name" value="Resolv_N"/>
</dbReference>
<name>A0A1X1A5E6_PSEPU</name>
<evidence type="ECO:0000313" key="7">
    <source>
        <dbReference type="Proteomes" id="UP000193675"/>
    </source>
</evidence>
<sequence length="557" mass="64544">MPKAYAYVRWSTASQGEEGRDSHDRQTTPLQAFTEATGVPVVETVIDKGISAFRGANARIGQLKGLLDRIESGEIEHGDYIIVESIDRLTRQKLTDSVDLIQSILKKGVRLHTVFDNKTYSYDDPSRDLETLILVGVIAKRAHEESDTKSKRLKSVWVKKRDTAETSVIGKRCPYGFRFDEQSQSFVIVEDEAQEIRHLFDLLKHVGALESIKQVNKYSKRRWTRTSVRELINSRSPIGVLRLQRRNENGTKAFDRYIPDYFPKIIDEIEFDTAVSAMKNRLNGRKFGRRTPHHYNIFRHCIQCEEHKCGMIFNLQILGAEKKRYAYLVCSNRAERVCECNNRIRFELVFGTFLAFVKQLSENRYIDERTDKKRKDFTWFSQDQYKQMDTVNDAFSRFFSVRDTSAPKEEIRAKKAKLTTEKTTLEMLEASLAQFDGIIPNTFIRRVADSEARITALESEIQKLEGTLAIEAETLEITTYEDIIALYETEEGRLKLNTFFITRGITFDVKIDKETNRVGMDIRIKCEKDFNLYTHHFFKQKAPLTPFGIADLSHIIK</sequence>
<dbReference type="PROSITE" id="PS51737">
    <property type="entry name" value="RECOMBINASE_DNA_BIND"/>
    <property type="match status" value="1"/>
</dbReference>
<keyword evidence="1" id="KW-0238">DNA-binding</keyword>
<keyword evidence="2" id="KW-0233">DNA recombination</keyword>
<dbReference type="Gene3D" id="3.40.50.1390">
    <property type="entry name" value="Resolvase, N-terminal catalytic domain"/>
    <property type="match status" value="1"/>
</dbReference>
<proteinExistence type="predicted"/>
<dbReference type="InterPro" id="IPR038109">
    <property type="entry name" value="DNA_bind_recomb_sf"/>
</dbReference>
<feature type="domain" description="Recombinase" evidence="5">
    <location>
        <begin position="174"/>
        <end position="284"/>
    </location>
</feature>
<dbReference type="Proteomes" id="UP000193675">
    <property type="component" value="Unassembled WGS sequence"/>
</dbReference>
<dbReference type="Gene3D" id="3.90.1750.20">
    <property type="entry name" value="Putative Large Serine Recombinase, Chain B, Domain 2"/>
    <property type="match status" value="1"/>
</dbReference>
<evidence type="ECO:0000259" key="5">
    <source>
        <dbReference type="PROSITE" id="PS51737"/>
    </source>
</evidence>
<dbReference type="SUPFAM" id="SSF53041">
    <property type="entry name" value="Resolvase-like"/>
    <property type="match status" value="1"/>
</dbReference>
<evidence type="ECO:0000256" key="1">
    <source>
        <dbReference type="ARBA" id="ARBA00023125"/>
    </source>
</evidence>
<evidence type="ECO:0008006" key="8">
    <source>
        <dbReference type="Google" id="ProtNLM"/>
    </source>
</evidence>
<dbReference type="PANTHER" id="PTHR30461">
    <property type="entry name" value="DNA-INVERTASE FROM LAMBDOID PROPHAGE"/>
    <property type="match status" value="1"/>
</dbReference>
<evidence type="ECO:0000256" key="3">
    <source>
        <dbReference type="SAM" id="Coils"/>
    </source>
</evidence>
<dbReference type="AlphaFoldDB" id="A0A1X1A5E6"/>
<accession>A0A1X1A5E6</accession>
<gene>
    <name evidence="6" type="ORF">B7H17_03640</name>
</gene>
<protein>
    <recommendedName>
        <fullName evidence="8">Recombinase family protein</fullName>
    </recommendedName>
</protein>
<dbReference type="Pfam" id="PF07508">
    <property type="entry name" value="Recombinase"/>
    <property type="match status" value="1"/>
</dbReference>
<evidence type="ECO:0000313" key="6">
    <source>
        <dbReference type="EMBL" id="ORL67078.1"/>
    </source>
</evidence>
<evidence type="ECO:0000256" key="2">
    <source>
        <dbReference type="ARBA" id="ARBA00023172"/>
    </source>
</evidence>
<dbReference type="OrthoDB" id="9791494at2"/>
<dbReference type="Pfam" id="PF00239">
    <property type="entry name" value="Resolvase"/>
    <property type="match status" value="1"/>
</dbReference>
<feature type="domain" description="Resolvase/invertase-type recombinase catalytic" evidence="4">
    <location>
        <begin position="3"/>
        <end position="164"/>
    </location>
</feature>